<dbReference type="GO" id="GO:0008483">
    <property type="term" value="F:transaminase activity"/>
    <property type="evidence" value="ECO:0007669"/>
    <property type="project" value="UniProtKB-KW"/>
</dbReference>
<dbReference type="InterPro" id="IPR015424">
    <property type="entry name" value="PyrdxlP-dep_Trfase"/>
</dbReference>
<dbReference type="Pfam" id="PF01041">
    <property type="entry name" value="DegT_DnrJ_EryC1"/>
    <property type="match status" value="1"/>
</dbReference>
<dbReference type="EMBL" id="CAMXCT020000868">
    <property type="protein sequence ID" value="CAL1137588.1"/>
    <property type="molecule type" value="Genomic_DNA"/>
</dbReference>
<evidence type="ECO:0000313" key="4">
    <source>
        <dbReference type="Proteomes" id="UP001152797"/>
    </source>
</evidence>
<dbReference type="SUPFAM" id="SSF53383">
    <property type="entry name" value="PLP-dependent transferases"/>
    <property type="match status" value="1"/>
</dbReference>
<accession>A0A9P1FQ25</accession>
<reference evidence="2" key="1">
    <citation type="submission" date="2022-10" db="EMBL/GenBank/DDBJ databases">
        <authorList>
            <person name="Chen Y."/>
            <person name="Dougan E. K."/>
            <person name="Chan C."/>
            <person name="Rhodes N."/>
            <person name="Thang M."/>
        </authorList>
    </citation>
    <scope>NUCLEOTIDE SEQUENCE</scope>
</reference>
<dbReference type="AlphaFoldDB" id="A0A9P1FQ25"/>
<evidence type="ECO:0000313" key="2">
    <source>
        <dbReference type="EMBL" id="CAI3984213.1"/>
    </source>
</evidence>
<dbReference type="EMBL" id="CAMXCT010000868">
    <property type="protein sequence ID" value="CAI3984213.1"/>
    <property type="molecule type" value="Genomic_DNA"/>
</dbReference>
<keyword evidence="3" id="KW-0032">Aminotransferase</keyword>
<dbReference type="InterPro" id="IPR000653">
    <property type="entry name" value="DegT/StrS_aminotransferase"/>
</dbReference>
<organism evidence="2">
    <name type="scientific">Cladocopium goreaui</name>
    <dbReference type="NCBI Taxonomy" id="2562237"/>
    <lineage>
        <taxon>Eukaryota</taxon>
        <taxon>Sar</taxon>
        <taxon>Alveolata</taxon>
        <taxon>Dinophyceae</taxon>
        <taxon>Suessiales</taxon>
        <taxon>Symbiodiniaceae</taxon>
        <taxon>Cladocopium</taxon>
    </lineage>
</organism>
<sequence length="92" mass="10258">MERLKRLLHHVTGEPNEVPVQRPPSPSASSSKPRKVWYAPYKFEAYGEEEIEAVTAALRDGWLAPGPRTDEFEAKVCELFGAQRGGAMGWST</sequence>
<dbReference type="EMBL" id="CAMXCT030000868">
    <property type="protein sequence ID" value="CAL4771525.1"/>
    <property type="molecule type" value="Genomic_DNA"/>
</dbReference>
<keyword evidence="3" id="KW-0808">Transferase</keyword>
<gene>
    <name evidence="2" type="ORF">C1SCF055_LOCUS11760</name>
</gene>
<evidence type="ECO:0000313" key="3">
    <source>
        <dbReference type="EMBL" id="CAL4771525.1"/>
    </source>
</evidence>
<evidence type="ECO:0000256" key="1">
    <source>
        <dbReference type="SAM" id="MobiDB-lite"/>
    </source>
</evidence>
<proteinExistence type="predicted"/>
<reference evidence="3 4" key="2">
    <citation type="submission" date="2024-05" db="EMBL/GenBank/DDBJ databases">
        <authorList>
            <person name="Chen Y."/>
            <person name="Shah S."/>
            <person name="Dougan E. K."/>
            <person name="Thang M."/>
            <person name="Chan C."/>
        </authorList>
    </citation>
    <scope>NUCLEOTIDE SEQUENCE [LARGE SCALE GENOMIC DNA]</scope>
</reference>
<name>A0A9P1FQ25_9DINO</name>
<dbReference type="Gene3D" id="3.40.640.10">
    <property type="entry name" value="Type I PLP-dependent aspartate aminotransferase-like (Major domain)"/>
    <property type="match status" value="1"/>
</dbReference>
<dbReference type="InterPro" id="IPR015421">
    <property type="entry name" value="PyrdxlP-dep_Trfase_major"/>
</dbReference>
<comment type="caution">
    <text evidence="2">The sequence shown here is derived from an EMBL/GenBank/DDBJ whole genome shotgun (WGS) entry which is preliminary data.</text>
</comment>
<protein>
    <submittedName>
        <fullName evidence="2">Uncharacterized protein</fullName>
    </submittedName>
</protein>
<dbReference type="Proteomes" id="UP001152797">
    <property type="component" value="Unassembled WGS sequence"/>
</dbReference>
<dbReference type="OrthoDB" id="422066at2759"/>
<keyword evidence="4" id="KW-1185">Reference proteome</keyword>
<feature type="region of interest" description="Disordered" evidence="1">
    <location>
        <begin position="10"/>
        <end position="33"/>
    </location>
</feature>